<comment type="caution">
    <text evidence="1">The sequence shown here is derived from an EMBL/GenBank/DDBJ whole genome shotgun (WGS) entry which is preliminary data.</text>
</comment>
<dbReference type="Gene3D" id="2.130.10.10">
    <property type="entry name" value="YVTN repeat-like/Quinoprotein amine dehydrogenase"/>
    <property type="match status" value="1"/>
</dbReference>
<gene>
    <name evidence="1" type="ORF">CCMP2556_LOCUS15160</name>
</gene>
<dbReference type="Proteomes" id="UP001642484">
    <property type="component" value="Unassembled WGS sequence"/>
</dbReference>
<sequence length="381" mass="41162">MPHELCLQRLALLPEAVTSISALETGDVVLCSKSSVWVFPSHFHGQALAQVECEATCILALGSQTIAAGDHAGRVRVWHLRRQILKEVRNVQVHFSNVRDISSGGDILLTASDDGWVKQLDVLTNFAPSGFFETGVPATSVLARGKNVLVGCEDGIVWELSRRLSQATILRRMELGVPILTLDADAEAPGARVLAAGRGRFAVWVGEGDSEEVQLAFHGKCGPAAAVRLLPGTTEDLLVIPDASLDAENDLLHSHPSFGLLCSVQCRSLTSDHRSELSFFLVGELLQGVTRQFELFKISPLEVSLQSKMGLPSLPLTGHIAAAEVNQEEKQNCLTAAASTSHDIDNTDAEKREKTLSKSRSNRHINAFRDPTQASIAKSLI</sequence>
<evidence type="ECO:0000313" key="2">
    <source>
        <dbReference type="Proteomes" id="UP001642484"/>
    </source>
</evidence>
<evidence type="ECO:0000313" key="1">
    <source>
        <dbReference type="EMBL" id="CAK9023253.1"/>
    </source>
</evidence>
<proteinExistence type="predicted"/>
<protein>
    <submittedName>
        <fullName evidence="1">Uncharacterized protein</fullName>
    </submittedName>
</protein>
<keyword evidence="2" id="KW-1185">Reference proteome</keyword>
<accession>A0ABP0KAG4</accession>
<reference evidence="1 2" key="1">
    <citation type="submission" date="2024-02" db="EMBL/GenBank/DDBJ databases">
        <authorList>
            <person name="Chen Y."/>
            <person name="Shah S."/>
            <person name="Dougan E. K."/>
            <person name="Thang M."/>
            <person name="Chan C."/>
        </authorList>
    </citation>
    <scope>NUCLEOTIDE SEQUENCE [LARGE SCALE GENOMIC DNA]</scope>
</reference>
<dbReference type="InterPro" id="IPR036322">
    <property type="entry name" value="WD40_repeat_dom_sf"/>
</dbReference>
<name>A0ABP0KAG4_9DINO</name>
<dbReference type="SUPFAM" id="SSF50978">
    <property type="entry name" value="WD40 repeat-like"/>
    <property type="match status" value="1"/>
</dbReference>
<organism evidence="1 2">
    <name type="scientific">Durusdinium trenchii</name>
    <dbReference type="NCBI Taxonomy" id="1381693"/>
    <lineage>
        <taxon>Eukaryota</taxon>
        <taxon>Sar</taxon>
        <taxon>Alveolata</taxon>
        <taxon>Dinophyceae</taxon>
        <taxon>Suessiales</taxon>
        <taxon>Symbiodiniaceae</taxon>
        <taxon>Durusdinium</taxon>
    </lineage>
</organism>
<dbReference type="InterPro" id="IPR015943">
    <property type="entry name" value="WD40/YVTN_repeat-like_dom_sf"/>
</dbReference>
<dbReference type="EMBL" id="CAXAMN010007891">
    <property type="protein sequence ID" value="CAK9023253.1"/>
    <property type="molecule type" value="Genomic_DNA"/>
</dbReference>